<keyword evidence="10" id="KW-0378">Hydrolase</keyword>
<keyword evidence="6" id="KW-0540">Nuclease</keyword>
<dbReference type="InterPro" id="IPR039537">
    <property type="entry name" value="Retrotran_Ty1/copia-like"/>
</dbReference>
<evidence type="ECO:0000256" key="2">
    <source>
        <dbReference type="ARBA" id="ARBA00022578"/>
    </source>
</evidence>
<evidence type="ECO:0000256" key="10">
    <source>
        <dbReference type="ARBA" id="ARBA00022801"/>
    </source>
</evidence>
<protein>
    <recommendedName>
        <fullName evidence="22">Integrase catalytic domain-containing protein</fullName>
    </recommendedName>
</protein>
<comment type="caution">
    <text evidence="23">The sequence shown here is derived from an EMBL/GenBank/DDBJ whole genome shotgun (WGS) entry which is preliminary data.</text>
</comment>
<evidence type="ECO:0000256" key="14">
    <source>
        <dbReference type="ARBA" id="ARBA00022908"/>
    </source>
</evidence>
<dbReference type="GO" id="GO:0046872">
    <property type="term" value="F:metal ion binding"/>
    <property type="evidence" value="ECO:0007669"/>
    <property type="project" value="UniProtKB-KW"/>
</dbReference>
<dbReference type="GO" id="GO:0032196">
    <property type="term" value="P:transposition"/>
    <property type="evidence" value="ECO:0007669"/>
    <property type="project" value="UniProtKB-KW"/>
</dbReference>
<dbReference type="GO" id="GO:0004519">
    <property type="term" value="F:endonuclease activity"/>
    <property type="evidence" value="ECO:0007669"/>
    <property type="project" value="UniProtKB-KW"/>
</dbReference>
<evidence type="ECO:0000256" key="20">
    <source>
        <dbReference type="ARBA" id="ARBA00049244"/>
    </source>
</evidence>
<reference evidence="23 24" key="1">
    <citation type="journal article" name="Sci. Rep.">
        <title>Telomere-to-telomere assembled and centromere annotated genomes of the two main subspecies of the button mushroom Agaricus bisporus reveal especially polymorphic chromosome ends.</title>
        <authorList>
            <person name="Sonnenberg A.S.M."/>
            <person name="Sedaghat-Telgerd N."/>
            <person name="Lavrijssen B."/>
            <person name="Ohm R.A."/>
            <person name="Hendrickx P.M."/>
            <person name="Scholtmeijer K."/>
            <person name="Baars J.J.P."/>
            <person name="van Peer A."/>
        </authorList>
    </citation>
    <scope>NUCLEOTIDE SEQUENCE [LARGE SCALE GENOMIC DNA]</scope>
    <source>
        <strain evidence="23 24">H119_p4</strain>
    </source>
</reference>
<evidence type="ECO:0000313" key="23">
    <source>
        <dbReference type="EMBL" id="KAF7761161.1"/>
    </source>
</evidence>
<dbReference type="GO" id="GO:0015074">
    <property type="term" value="P:DNA integration"/>
    <property type="evidence" value="ECO:0007669"/>
    <property type="project" value="UniProtKB-KW"/>
</dbReference>
<comment type="catalytic activity">
    <reaction evidence="20">
        <text>DNA(n) + a 2'-deoxyribonucleoside 5'-triphosphate = DNA(n+1) + diphosphate</text>
        <dbReference type="Rhea" id="RHEA:22508"/>
        <dbReference type="Rhea" id="RHEA-COMP:17339"/>
        <dbReference type="Rhea" id="RHEA-COMP:17340"/>
        <dbReference type="ChEBI" id="CHEBI:33019"/>
        <dbReference type="ChEBI" id="CHEBI:61560"/>
        <dbReference type="ChEBI" id="CHEBI:173112"/>
        <dbReference type="EC" id="2.7.7.7"/>
    </reaction>
</comment>
<accession>A0A8H7C2G9</accession>
<feature type="compositionally biased region" description="Polar residues" evidence="21">
    <location>
        <begin position="206"/>
        <end position="215"/>
    </location>
</feature>
<dbReference type="InterPro" id="IPR012337">
    <property type="entry name" value="RNaseH-like_sf"/>
</dbReference>
<keyword evidence="18" id="KW-0233">DNA recombination</keyword>
<evidence type="ECO:0000259" key="22">
    <source>
        <dbReference type="PROSITE" id="PS50994"/>
    </source>
</evidence>
<dbReference type="Gene3D" id="3.30.420.10">
    <property type="entry name" value="Ribonuclease H-like superfamily/Ribonuclease H"/>
    <property type="match status" value="1"/>
</dbReference>
<dbReference type="InterPro" id="IPR054722">
    <property type="entry name" value="PolX-like_BBD"/>
</dbReference>
<evidence type="ECO:0000256" key="1">
    <source>
        <dbReference type="ARBA" id="ARBA00002180"/>
    </source>
</evidence>
<keyword evidence="16" id="KW-0239">DNA-directed DNA polymerase</keyword>
<evidence type="ECO:0000256" key="19">
    <source>
        <dbReference type="ARBA" id="ARBA00048173"/>
    </source>
</evidence>
<dbReference type="GO" id="GO:0005634">
    <property type="term" value="C:nucleus"/>
    <property type="evidence" value="ECO:0007669"/>
    <property type="project" value="UniProtKB-ARBA"/>
</dbReference>
<dbReference type="Pfam" id="PF22936">
    <property type="entry name" value="Pol_BBD"/>
    <property type="match status" value="1"/>
</dbReference>
<dbReference type="SUPFAM" id="SSF53098">
    <property type="entry name" value="Ribonuclease H-like"/>
    <property type="match status" value="1"/>
</dbReference>
<evidence type="ECO:0000256" key="8">
    <source>
        <dbReference type="ARBA" id="ARBA00022741"/>
    </source>
</evidence>
<dbReference type="GO" id="GO:0003887">
    <property type="term" value="F:DNA-directed DNA polymerase activity"/>
    <property type="evidence" value="ECO:0007669"/>
    <property type="project" value="UniProtKB-KW"/>
</dbReference>
<dbReference type="PANTHER" id="PTHR42648:SF11">
    <property type="entry name" value="TRANSPOSON TY4-P GAG-POL POLYPROTEIN"/>
    <property type="match status" value="1"/>
</dbReference>
<evidence type="ECO:0000256" key="3">
    <source>
        <dbReference type="ARBA" id="ARBA00022612"/>
    </source>
</evidence>
<keyword evidence="11" id="KW-0067">ATP-binding</keyword>
<dbReference type="InterPro" id="IPR025724">
    <property type="entry name" value="GAG-pre-integrase_dom"/>
</dbReference>
<keyword evidence="7" id="KW-0479">Metal-binding</keyword>
<dbReference type="EMBL" id="JABXXO010000014">
    <property type="protein sequence ID" value="KAF7761161.1"/>
    <property type="molecule type" value="Genomic_DNA"/>
</dbReference>
<evidence type="ECO:0000256" key="9">
    <source>
        <dbReference type="ARBA" id="ARBA00022759"/>
    </source>
</evidence>
<keyword evidence="2" id="KW-0815">Transposition</keyword>
<keyword evidence="14" id="KW-0229">DNA integration</keyword>
<evidence type="ECO:0000256" key="6">
    <source>
        <dbReference type="ARBA" id="ARBA00022722"/>
    </source>
</evidence>
<dbReference type="GO" id="GO:0005524">
    <property type="term" value="F:ATP binding"/>
    <property type="evidence" value="ECO:0007669"/>
    <property type="project" value="UniProtKB-KW"/>
</dbReference>
<sequence>MASGSPTFAKLNEENYSTWSGEMEAWLRASGLWRLVSGRQKAPSTSSPVTQAETDALYIEESLQSLINRVETSKQKIKELRSSSFTLEQLDDELASMALIRALPDEFSGFTSSLLLMDKLDKTTVHQAFVTEDLQRKKRAQDSSTSSHALAARSGSQNTSKTCDFCRREGHKFAECKTFERPKSRAQKDAQKPRTPYKRANKAQEESGSSSSTQAPEKAQRVSEFAGNASTPHPSSSPSPSTPLQLDADFHWLADTGATSHMTPHRHWFKSYTSHKIPIRLADNSIVYSSGVGSVVFEPVMNGKVVRAVELTRVLHVPALRSNLLPCLYLARHKGFNITISSHSIDFKCKGTSLFMATIHSNNSAELNGSTVTSETAFSVSTLPVDLSLWHRRFIHHNYADVKSMISKNLVSGLKLESNSSPDSICEPCLAGKMHSLPFPSSLNHNRSPLELVHSDLHGPLPVASHSGYKYWITFIDDATRFPAVYLLKAKSEAFEAFKVYKSWAETQLGVKLRALQDDKGGEYMSKASISFTELAGIERRHSTRNWPQQNGLAERANFFFFFCNQCHIFQYNSYIGCHDTFPRLSTTRQLQRPRTTVFYLRIQRNLVKRYKSPNKNKNTNEEEISK</sequence>
<name>A0A8H7C2G9_AGABI</name>
<dbReference type="GO" id="GO:0003723">
    <property type="term" value="F:RNA binding"/>
    <property type="evidence" value="ECO:0007669"/>
    <property type="project" value="UniProtKB-KW"/>
</dbReference>
<dbReference type="InterPro" id="IPR001584">
    <property type="entry name" value="Integrase_cat-core"/>
</dbReference>
<dbReference type="GO" id="GO:0006508">
    <property type="term" value="P:proteolysis"/>
    <property type="evidence" value="ECO:0007669"/>
    <property type="project" value="UniProtKB-KW"/>
</dbReference>
<evidence type="ECO:0000256" key="7">
    <source>
        <dbReference type="ARBA" id="ARBA00022723"/>
    </source>
</evidence>
<keyword evidence="15" id="KW-0695">RNA-directed DNA polymerase</keyword>
<evidence type="ECO:0000256" key="17">
    <source>
        <dbReference type="ARBA" id="ARBA00023113"/>
    </source>
</evidence>
<keyword evidence="4" id="KW-0645">Protease</keyword>
<keyword evidence="9" id="KW-0255">Endonuclease</keyword>
<keyword evidence="8" id="KW-0547">Nucleotide-binding</keyword>
<dbReference type="Proteomes" id="UP000629468">
    <property type="component" value="Unassembled WGS sequence"/>
</dbReference>
<keyword evidence="5" id="KW-0548">Nucleotidyltransferase</keyword>
<keyword evidence="13" id="KW-0694">RNA-binding</keyword>
<dbReference type="PANTHER" id="PTHR42648">
    <property type="entry name" value="TRANSPOSASE, PUTATIVE-RELATED"/>
    <property type="match status" value="1"/>
</dbReference>
<dbReference type="GO" id="GO:0008233">
    <property type="term" value="F:peptidase activity"/>
    <property type="evidence" value="ECO:0007669"/>
    <property type="project" value="UniProtKB-KW"/>
</dbReference>
<dbReference type="GO" id="GO:0003964">
    <property type="term" value="F:RNA-directed DNA polymerase activity"/>
    <property type="evidence" value="ECO:0007669"/>
    <property type="project" value="UniProtKB-KW"/>
</dbReference>
<evidence type="ECO:0000256" key="11">
    <source>
        <dbReference type="ARBA" id="ARBA00022840"/>
    </source>
</evidence>
<feature type="region of interest" description="Disordered" evidence="21">
    <location>
        <begin position="134"/>
        <end position="163"/>
    </location>
</feature>
<evidence type="ECO:0000256" key="21">
    <source>
        <dbReference type="SAM" id="MobiDB-lite"/>
    </source>
</evidence>
<gene>
    <name evidence="23" type="ORF">Agabi119p4_10570</name>
</gene>
<evidence type="ECO:0000256" key="4">
    <source>
        <dbReference type="ARBA" id="ARBA00022670"/>
    </source>
</evidence>
<evidence type="ECO:0000256" key="16">
    <source>
        <dbReference type="ARBA" id="ARBA00022932"/>
    </source>
</evidence>
<dbReference type="InterPro" id="IPR036397">
    <property type="entry name" value="RNaseH_sf"/>
</dbReference>
<dbReference type="GO" id="GO:0006310">
    <property type="term" value="P:DNA recombination"/>
    <property type="evidence" value="ECO:0007669"/>
    <property type="project" value="UniProtKB-KW"/>
</dbReference>
<feature type="region of interest" description="Disordered" evidence="21">
    <location>
        <begin position="177"/>
        <end position="244"/>
    </location>
</feature>
<evidence type="ECO:0000256" key="13">
    <source>
        <dbReference type="ARBA" id="ARBA00022884"/>
    </source>
</evidence>
<evidence type="ECO:0000313" key="24">
    <source>
        <dbReference type="Proteomes" id="UP000629468"/>
    </source>
</evidence>
<proteinExistence type="predicted"/>
<feature type="domain" description="Integrase catalytic" evidence="22">
    <location>
        <begin position="445"/>
        <end position="558"/>
    </location>
</feature>
<evidence type="ECO:0000256" key="5">
    <source>
        <dbReference type="ARBA" id="ARBA00022695"/>
    </source>
</evidence>
<keyword evidence="16" id="KW-0808">Transferase</keyword>
<feature type="compositionally biased region" description="Polar residues" evidence="21">
    <location>
        <begin position="142"/>
        <end position="162"/>
    </location>
</feature>
<dbReference type="PROSITE" id="PS50994">
    <property type="entry name" value="INTEGRASE"/>
    <property type="match status" value="1"/>
</dbReference>
<organism evidence="23 24">
    <name type="scientific">Agaricus bisporus var. burnettii</name>
    <dbReference type="NCBI Taxonomy" id="192524"/>
    <lineage>
        <taxon>Eukaryota</taxon>
        <taxon>Fungi</taxon>
        <taxon>Dikarya</taxon>
        <taxon>Basidiomycota</taxon>
        <taxon>Agaricomycotina</taxon>
        <taxon>Agaricomycetes</taxon>
        <taxon>Agaricomycetidae</taxon>
        <taxon>Agaricales</taxon>
        <taxon>Agaricineae</taxon>
        <taxon>Agaricaceae</taxon>
        <taxon>Agaricus</taxon>
    </lineage>
</organism>
<keyword evidence="17" id="KW-0917">Virion maturation</keyword>
<comment type="catalytic activity">
    <reaction evidence="19">
        <text>DNA(n) + a 2'-deoxyribonucleoside 5'-triphosphate = DNA(n+1) + diphosphate</text>
        <dbReference type="Rhea" id="RHEA:22508"/>
        <dbReference type="Rhea" id="RHEA-COMP:17339"/>
        <dbReference type="Rhea" id="RHEA-COMP:17340"/>
        <dbReference type="ChEBI" id="CHEBI:33019"/>
        <dbReference type="ChEBI" id="CHEBI:61560"/>
        <dbReference type="ChEBI" id="CHEBI:173112"/>
        <dbReference type="EC" id="2.7.7.49"/>
    </reaction>
</comment>
<keyword evidence="3" id="KW-1188">Viral release from host cell</keyword>
<evidence type="ECO:0000256" key="15">
    <source>
        <dbReference type="ARBA" id="ARBA00022918"/>
    </source>
</evidence>
<keyword evidence="12" id="KW-0460">Magnesium</keyword>
<evidence type="ECO:0000256" key="18">
    <source>
        <dbReference type="ARBA" id="ARBA00023172"/>
    </source>
</evidence>
<dbReference type="AlphaFoldDB" id="A0A8H7C2G9"/>
<dbReference type="Pfam" id="PF13976">
    <property type="entry name" value="gag_pre-integrs"/>
    <property type="match status" value="1"/>
</dbReference>
<evidence type="ECO:0000256" key="12">
    <source>
        <dbReference type="ARBA" id="ARBA00022842"/>
    </source>
</evidence>
<feature type="compositionally biased region" description="Basic and acidic residues" evidence="21">
    <location>
        <begin position="177"/>
        <end position="192"/>
    </location>
</feature>
<comment type="function">
    <text evidence="1">The aspartyl protease (PR) mediates the proteolytic cleavages of the Gag and Gag-Pol polyproteins after assembly of the VLP.</text>
</comment>